<gene>
    <name evidence="1" type="ORF">LF296_03170</name>
</gene>
<dbReference type="RefSeq" id="WP_272655480.1">
    <property type="nucleotide sequence ID" value="NZ_CP085083.1"/>
</dbReference>
<evidence type="ECO:0000313" key="1">
    <source>
        <dbReference type="EMBL" id="WDZ51812.1"/>
    </source>
</evidence>
<reference evidence="1" key="1">
    <citation type="journal article" date="2022" name="Front Environ Sci">
        <title>Complete genome sequence analysis of a novel alkane-degrading bacterial strain, Acinetobacter vivianii KJ-1, and its diesel degradation ability.</title>
        <authorList>
            <person name="Zhang Y."/>
            <person name="Song F."/>
            <person name="Wang J."/>
            <person name="Zhao Q."/>
            <person name="Zheng L."/>
            <person name="Wang Z."/>
            <person name="Zhang X."/>
            <person name="Gao Y."/>
            <person name="Chen G."/>
            <person name="Huang Y."/>
        </authorList>
    </citation>
    <scope>NUCLEOTIDE SEQUENCE</scope>
    <source>
        <strain evidence="1">KJ-1</strain>
    </source>
</reference>
<evidence type="ECO:0000313" key="2">
    <source>
        <dbReference type="Proteomes" id="UP001199528"/>
    </source>
</evidence>
<dbReference type="EMBL" id="CP085083">
    <property type="protein sequence ID" value="WDZ51812.1"/>
    <property type="molecule type" value="Genomic_DNA"/>
</dbReference>
<protein>
    <submittedName>
        <fullName evidence="1">Uncharacterized protein</fullName>
    </submittedName>
</protein>
<proteinExistence type="predicted"/>
<accession>A0AAJ6NK29</accession>
<reference evidence="1" key="2">
    <citation type="submission" date="2023-02" db="EMBL/GenBank/DDBJ databases">
        <authorList>
            <person name="Huang Y."/>
            <person name="Zhang Y."/>
            <person name="Zhang T."/>
            <person name="Wang J."/>
        </authorList>
    </citation>
    <scope>NUCLEOTIDE SEQUENCE</scope>
    <source>
        <strain evidence="1">KJ-1</strain>
    </source>
</reference>
<dbReference type="Proteomes" id="UP001199528">
    <property type="component" value="Chromosome"/>
</dbReference>
<sequence length="47" mass="5254">MKKLINELGEIAAAEKVKFIVQGVIDGLIFYGHGNWSNYERSAPKFA</sequence>
<dbReference type="KEGG" id="aviv:LF296_03170"/>
<dbReference type="AlphaFoldDB" id="A0AAJ6NK29"/>
<organism evidence="1 2">
    <name type="scientific">Acinetobacter vivianii</name>
    <dbReference type="NCBI Taxonomy" id="1776742"/>
    <lineage>
        <taxon>Bacteria</taxon>
        <taxon>Pseudomonadati</taxon>
        <taxon>Pseudomonadota</taxon>
        <taxon>Gammaproteobacteria</taxon>
        <taxon>Moraxellales</taxon>
        <taxon>Moraxellaceae</taxon>
        <taxon>Acinetobacter</taxon>
    </lineage>
</organism>
<name>A0AAJ6NK29_9GAMM</name>